<evidence type="ECO:0000313" key="2">
    <source>
        <dbReference type="EMBL" id="OWK45484.1"/>
    </source>
</evidence>
<comment type="caution">
    <text evidence="2">The sequence shown here is derived from an EMBL/GenBank/DDBJ whole genome shotgun (WGS) entry which is preliminary data.</text>
</comment>
<feature type="compositionally biased region" description="Gly residues" evidence="1">
    <location>
        <begin position="30"/>
        <end position="40"/>
    </location>
</feature>
<feature type="region of interest" description="Disordered" evidence="1">
    <location>
        <begin position="17"/>
        <end position="62"/>
    </location>
</feature>
<protein>
    <submittedName>
        <fullName evidence="2">Uncharacterized protein</fullName>
    </submittedName>
</protein>
<proteinExistence type="predicted"/>
<evidence type="ECO:0000313" key="3">
    <source>
        <dbReference type="Proteomes" id="UP000214646"/>
    </source>
</evidence>
<dbReference type="AlphaFoldDB" id="A0A225E104"/>
<evidence type="ECO:0000256" key="1">
    <source>
        <dbReference type="SAM" id="MobiDB-lite"/>
    </source>
</evidence>
<gene>
    <name evidence="2" type="ORF">FRUB_01815</name>
</gene>
<dbReference type="EMBL" id="NIDE01000002">
    <property type="protein sequence ID" value="OWK45484.1"/>
    <property type="molecule type" value="Genomic_DNA"/>
</dbReference>
<name>A0A225E104_9BACT</name>
<organism evidence="2 3">
    <name type="scientific">Fimbriiglobus ruber</name>
    <dbReference type="NCBI Taxonomy" id="1908690"/>
    <lineage>
        <taxon>Bacteria</taxon>
        <taxon>Pseudomonadati</taxon>
        <taxon>Planctomycetota</taxon>
        <taxon>Planctomycetia</taxon>
        <taxon>Gemmatales</taxon>
        <taxon>Gemmataceae</taxon>
        <taxon>Fimbriiglobus</taxon>
    </lineage>
</organism>
<sequence>MWADGLRVMEKVKAFRRGDGSSGAIEPGRGRGQPGWGGRQGALAGAILDTSPPPCHDRSPGVCHRLLR</sequence>
<accession>A0A225E104</accession>
<dbReference type="Proteomes" id="UP000214646">
    <property type="component" value="Unassembled WGS sequence"/>
</dbReference>
<reference evidence="3" key="1">
    <citation type="submission" date="2017-06" db="EMBL/GenBank/DDBJ databases">
        <title>Genome analysis of Fimbriiglobus ruber SP5, the first member of the order Planctomycetales with confirmed chitinolytic capability.</title>
        <authorList>
            <person name="Ravin N.V."/>
            <person name="Rakitin A.L."/>
            <person name="Ivanova A.A."/>
            <person name="Beletsky A.V."/>
            <person name="Kulichevskaya I.S."/>
            <person name="Mardanov A.V."/>
            <person name="Dedysh S.N."/>
        </authorList>
    </citation>
    <scope>NUCLEOTIDE SEQUENCE [LARGE SCALE GENOMIC DNA]</scope>
    <source>
        <strain evidence="3">SP5</strain>
    </source>
</reference>
<keyword evidence="3" id="KW-1185">Reference proteome</keyword>